<dbReference type="PANTHER" id="PTHR30388">
    <property type="entry name" value="ALDEHYDE OXIDOREDUCTASE MOLYBDENUM COFACTOR ASSEMBLY PROTEIN"/>
    <property type="match status" value="1"/>
</dbReference>
<gene>
    <name evidence="3" type="ORF">HMPREF1705_04199</name>
</gene>
<dbReference type="STRING" id="592015.HMPREF1705_04199"/>
<proteinExistence type="predicted"/>
<sequence>MDLTIIESLKKSLETGEKCVLCTIIDEEGSTPRSVGSKMLIWENGSIVGTIGGGVLEYHVIQEALRLFREDKTTALYSEEFTATEVDDPKAACGGKTTVFLELIGRKKELIIFGAGHVGKAIARVASFLNYSVTLWDEREEFANPNNVPWAQTIACPLDDAFERYLSFHKLTHVVVVTRGHSLDTEVVRKLDGKTACYIGVIGSKRKIAVMKENLLKMGVSKELVDRLYAPIGLPIKAETPEEIAISVMAEIIAVDNGANVKGLRQPLDV</sequence>
<dbReference type="Gene3D" id="3.40.50.720">
    <property type="entry name" value="NAD(P)-binding Rossmann-like Domain"/>
    <property type="match status" value="1"/>
</dbReference>
<evidence type="ECO:0000259" key="2">
    <source>
        <dbReference type="Pfam" id="PF13478"/>
    </source>
</evidence>
<organism evidence="3 4">
    <name type="scientific">Acetomicrobium hydrogeniformans ATCC BAA-1850</name>
    <dbReference type="NCBI Taxonomy" id="592015"/>
    <lineage>
        <taxon>Bacteria</taxon>
        <taxon>Thermotogati</taxon>
        <taxon>Synergistota</taxon>
        <taxon>Synergistia</taxon>
        <taxon>Synergistales</taxon>
        <taxon>Acetomicrobiaceae</taxon>
        <taxon>Acetomicrobium</taxon>
    </lineage>
</organism>
<feature type="domain" description="XdhC- CoxI" evidence="1">
    <location>
        <begin position="13"/>
        <end position="74"/>
    </location>
</feature>
<protein>
    <submittedName>
        <fullName evidence="3">Xanthine dehydrogenase accessory protein XdhC</fullName>
    </submittedName>
</protein>
<dbReference type="Pfam" id="PF02625">
    <property type="entry name" value="XdhC_CoxI"/>
    <property type="match status" value="1"/>
</dbReference>
<accession>A0A0T5X9C1</accession>
<dbReference type="eggNOG" id="COG1975">
    <property type="taxonomic scope" value="Bacteria"/>
</dbReference>
<dbReference type="AlphaFoldDB" id="A0A0T5X9C1"/>
<keyword evidence="4" id="KW-1185">Reference proteome</keyword>
<dbReference type="RefSeq" id="WP_009202412.1">
    <property type="nucleotide sequence ID" value="NZ_ACJX03000001.1"/>
</dbReference>
<evidence type="ECO:0000259" key="1">
    <source>
        <dbReference type="Pfam" id="PF02625"/>
    </source>
</evidence>
<evidence type="ECO:0000313" key="3">
    <source>
        <dbReference type="EMBL" id="KRT34945.1"/>
    </source>
</evidence>
<dbReference type="InterPro" id="IPR027051">
    <property type="entry name" value="XdhC_Rossmann_dom"/>
</dbReference>
<reference evidence="4" key="1">
    <citation type="submission" date="2012-09" db="EMBL/GenBank/DDBJ databases">
        <authorList>
            <person name="Weinstock G."/>
            <person name="Sodergren E."/>
            <person name="Clifton S."/>
            <person name="Fulton L."/>
            <person name="Fulton B."/>
            <person name="Courtney L."/>
            <person name="Fronick C."/>
            <person name="Harrison M."/>
            <person name="Strong C."/>
            <person name="Farmer C."/>
            <person name="Delehaunty K."/>
            <person name="Markovic C."/>
            <person name="Hall O."/>
            <person name="Minx P."/>
            <person name="Tomlinson C."/>
            <person name="Mitreva M."/>
            <person name="Nelson J."/>
            <person name="Hou S."/>
            <person name="Wollam A."/>
            <person name="Pepin K.H."/>
            <person name="Johnson M."/>
            <person name="Bhonagiri V."/>
            <person name="Nash W.E."/>
            <person name="Suruliraj S."/>
            <person name="Warren W."/>
            <person name="Chinwalla A."/>
            <person name="Mardis E.R."/>
            <person name="Wilson R.K."/>
        </authorList>
    </citation>
    <scope>NUCLEOTIDE SEQUENCE [LARGE SCALE GENOMIC DNA]</scope>
    <source>
        <strain evidence="4">OS1</strain>
    </source>
</reference>
<evidence type="ECO:0000313" key="4">
    <source>
        <dbReference type="Proteomes" id="UP000005273"/>
    </source>
</evidence>
<dbReference type="EMBL" id="ACJX03000001">
    <property type="protein sequence ID" value="KRT34945.1"/>
    <property type="molecule type" value="Genomic_DNA"/>
</dbReference>
<comment type="caution">
    <text evidence="3">The sequence shown here is derived from an EMBL/GenBank/DDBJ whole genome shotgun (WGS) entry which is preliminary data.</text>
</comment>
<feature type="domain" description="XdhC Rossmann" evidence="2">
    <location>
        <begin position="110"/>
        <end position="252"/>
    </location>
</feature>
<dbReference type="Proteomes" id="UP000005273">
    <property type="component" value="Unassembled WGS sequence"/>
</dbReference>
<dbReference type="InterPro" id="IPR003777">
    <property type="entry name" value="XdhC_CoxI"/>
</dbReference>
<dbReference type="OrthoDB" id="9773039at2"/>
<dbReference type="InterPro" id="IPR052698">
    <property type="entry name" value="MoCofactor_Util/Proc"/>
</dbReference>
<dbReference type="SUPFAM" id="SSF51735">
    <property type="entry name" value="NAD(P)-binding Rossmann-fold domains"/>
    <property type="match status" value="1"/>
</dbReference>
<dbReference type="InterPro" id="IPR036291">
    <property type="entry name" value="NAD(P)-bd_dom_sf"/>
</dbReference>
<name>A0A0T5X9C1_9BACT</name>
<dbReference type="Pfam" id="PF13478">
    <property type="entry name" value="XdhC_C"/>
    <property type="match status" value="1"/>
</dbReference>
<dbReference type="PANTHER" id="PTHR30388:SF6">
    <property type="entry name" value="XANTHINE DEHYDROGENASE SUBUNIT A-RELATED"/>
    <property type="match status" value="1"/>
</dbReference>